<evidence type="ECO:0000313" key="2">
    <source>
        <dbReference type="EMBL" id="KAF1831534.1"/>
    </source>
</evidence>
<accession>A0A6A5KAR5</accession>
<reference evidence="2" key="1">
    <citation type="submission" date="2020-01" db="EMBL/GenBank/DDBJ databases">
        <authorList>
            <consortium name="DOE Joint Genome Institute"/>
            <person name="Haridas S."/>
            <person name="Albert R."/>
            <person name="Binder M."/>
            <person name="Bloem J."/>
            <person name="Labutti K."/>
            <person name="Salamov A."/>
            <person name="Andreopoulos B."/>
            <person name="Baker S.E."/>
            <person name="Barry K."/>
            <person name="Bills G."/>
            <person name="Bluhm B.H."/>
            <person name="Cannon C."/>
            <person name="Castanera R."/>
            <person name="Culley D.E."/>
            <person name="Daum C."/>
            <person name="Ezra D."/>
            <person name="Gonzalez J.B."/>
            <person name="Henrissat B."/>
            <person name="Kuo A."/>
            <person name="Liang C."/>
            <person name="Lipzen A."/>
            <person name="Lutzoni F."/>
            <person name="Magnuson J."/>
            <person name="Mondo S."/>
            <person name="Nolan M."/>
            <person name="Ohm R."/>
            <person name="Pangilinan J."/>
            <person name="Park H.-J."/>
            <person name="Ramirez L."/>
            <person name="Alfaro M."/>
            <person name="Sun H."/>
            <person name="Tritt A."/>
            <person name="Yoshinaga Y."/>
            <person name="Zwiers L.-H."/>
            <person name="Turgeon B.G."/>
            <person name="Goodwin S.B."/>
            <person name="Spatafora J.W."/>
            <person name="Crous P.W."/>
            <person name="Grigoriev I.V."/>
        </authorList>
    </citation>
    <scope>NUCLEOTIDE SEQUENCE</scope>
    <source>
        <strain evidence="2">P77</strain>
    </source>
</reference>
<organism evidence="2 3">
    <name type="scientific">Decorospora gaudefroyi</name>
    <dbReference type="NCBI Taxonomy" id="184978"/>
    <lineage>
        <taxon>Eukaryota</taxon>
        <taxon>Fungi</taxon>
        <taxon>Dikarya</taxon>
        <taxon>Ascomycota</taxon>
        <taxon>Pezizomycotina</taxon>
        <taxon>Dothideomycetes</taxon>
        <taxon>Pleosporomycetidae</taxon>
        <taxon>Pleosporales</taxon>
        <taxon>Pleosporineae</taxon>
        <taxon>Pleosporaceae</taxon>
        <taxon>Decorospora</taxon>
    </lineage>
</organism>
<protein>
    <recommendedName>
        <fullName evidence="4">C2 domain-containing protein</fullName>
    </recommendedName>
</protein>
<proteinExistence type="predicted"/>
<evidence type="ECO:0008006" key="4">
    <source>
        <dbReference type="Google" id="ProtNLM"/>
    </source>
</evidence>
<feature type="compositionally biased region" description="Low complexity" evidence="1">
    <location>
        <begin position="150"/>
        <end position="163"/>
    </location>
</feature>
<sequence>MATATTNLGRVLLPTDSLCPPPLLIQKRPRRATFRRRIFRKSTHSFNGDQYVLGPLDDIIDEIKSDIWESPPDYSFDSSVLGWGNPLKAPPSWTVTPLPVSRTPIDNPLTIRKNRNSRSSASGSSLGDQMAYSRNNSQDAPVNGGRVVAPHTTTLTPWPTFDTNMSYEPTHARNSSDSSVATEHLSAQQALENVANGAAGRDEPSKRRGSRLRLFTSGFSSFPRLRRQGTGDTGASDGDSPETPSPTTGTLLATHDETDDSHAASKPSDAAVEAYFRKNARDGAILGRLMARMARRIPPTDREHEGPDLHVSEGPSEMPTTLRVAVKLYPEVKILTEDVQEFSIAVDVQGVLHNRKPLPDSTIDVIFLVDNGYYVTKECLYKSLHAVNGALCQLGHGDRLALYTTHCTHHAVTGNRPDLHYPIRPFCADTQETFRELTSQIAYFGTQVWEPPRPNPSMTDIILGIARSIEGQQSKHLKTGRTHVMLLSPASHVLHDVSRSFPDLYIHRINPATLPYRRYPELQDAVCDDDCCKNVFVSNWSSYQSVPSRIKRILKDARSEKPFGHLTGVSLEICTKAGCELLQCDGSTELPNLRLGQSHTFIVRIRVTRAETQSVNLNSRNPIFNSALDFKNVRQELLNAVTVGATKVHLFDVQVLHQDALNGQDYWNYKETPVFTIRELGGLAYPIDTTLDFYKRTFFHKLTQLTASVAKFEAEYILTVTADGNAQAKKLVARMVREITSHQATQEYEQNYRQKLPLCPGPIDMEASPHEWHDDLWNRKKIKRNGMAGVREEDIADLANGINSTMRL</sequence>
<dbReference type="EMBL" id="ML975361">
    <property type="protein sequence ID" value="KAF1831534.1"/>
    <property type="molecule type" value="Genomic_DNA"/>
</dbReference>
<feature type="compositionally biased region" description="Polar residues" evidence="1">
    <location>
        <begin position="164"/>
        <end position="191"/>
    </location>
</feature>
<feature type="region of interest" description="Disordered" evidence="1">
    <location>
        <begin position="93"/>
        <end position="268"/>
    </location>
</feature>
<dbReference type="OrthoDB" id="3760848at2759"/>
<dbReference type="Proteomes" id="UP000800040">
    <property type="component" value="Unassembled WGS sequence"/>
</dbReference>
<feature type="compositionally biased region" description="Basic and acidic residues" evidence="1">
    <location>
        <begin position="254"/>
        <end position="263"/>
    </location>
</feature>
<gene>
    <name evidence="2" type="ORF">BDW02DRAFT_505028</name>
</gene>
<dbReference type="AlphaFoldDB" id="A0A6A5KAR5"/>
<evidence type="ECO:0000313" key="3">
    <source>
        <dbReference type="Proteomes" id="UP000800040"/>
    </source>
</evidence>
<keyword evidence="3" id="KW-1185">Reference proteome</keyword>
<evidence type="ECO:0000256" key="1">
    <source>
        <dbReference type="SAM" id="MobiDB-lite"/>
    </source>
</evidence>
<name>A0A6A5KAR5_9PLEO</name>